<dbReference type="AlphaFoldDB" id="A0A9X0AHN6"/>
<organism evidence="1 2">
    <name type="scientific">Sclerotinia nivalis</name>
    <dbReference type="NCBI Taxonomy" id="352851"/>
    <lineage>
        <taxon>Eukaryota</taxon>
        <taxon>Fungi</taxon>
        <taxon>Dikarya</taxon>
        <taxon>Ascomycota</taxon>
        <taxon>Pezizomycotina</taxon>
        <taxon>Leotiomycetes</taxon>
        <taxon>Helotiales</taxon>
        <taxon>Sclerotiniaceae</taxon>
        <taxon>Sclerotinia</taxon>
    </lineage>
</organism>
<keyword evidence="2" id="KW-1185">Reference proteome</keyword>
<protein>
    <submittedName>
        <fullName evidence="1">Uncharacterized protein</fullName>
    </submittedName>
</protein>
<comment type="caution">
    <text evidence="1">The sequence shown here is derived from an EMBL/GenBank/DDBJ whole genome shotgun (WGS) entry which is preliminary data.</text>
</comment>
<dbReference type="EMBL" id="JAPEIS010000009">
    <property type="protein sequence ID" value="KAJ8062981.1"/>
    <property type="molecule type" value="Genomic_DNA"/>
</dbReference>
<evidence type="ECO:0000313" key="2">
    <source>
        <dbReference type="Proteomes" id="UP001152300"/>
    </source>
</evidence>
<accession>A0A9X0AHN6</accession>
<name>A0A9X0AHN6_9HELO</name>
<reference evidence="1" key="1">
    <citation type="submission" date="2022-11" db="EMBL/GenBank/DDBJ databases">
        <title>Genome Resource of Sclerotinia nivalis Strain SnTB1, a Plant Pathogen Isolated from American Ginseng.</title>
        <authorList>
            <person name="Fan S."/>
        </authorList>
    </citation>
    <scope>NUCLEOTIDE SEQUENCE</scope>
    <source>
        <strain evidence="1">SnTB1</strain>
    </source>
</reference>
<evidence type="ECO:0000313" key="1">
    <source>
        <dbReference type="EMBL" id="KAJ8062981.1"/>
    </source>
</evidence>
<sequence length="185" mass="20350">MSTEAIPTDPGYKILDGTPPTRDKIEAAQAEISVENLQKLQQSTSDLGFERLGWGKKINSLLHDGLDLDNDEYLKILLNGAYKDAKTYMADVVVWMQNPNQLQRVKAGRGRVFVYKAIEGVLGPQNGFFRIVEGSHLMNPNQIIKTNAKDIHLQPGQAIILDGDLVIEYPQAGGGVGLLKCFSKA</sequence>
<dbReference type="Proteomes" id="UP001152300">
    <property type="component" value="Unassembled WGS sequence"/>
</dbReference>
<gene>
    <name evidence="1" type="ORF">OCU04_008227</name>
</gene>
<dbReference type="OrthoDB" id="3512793at2759"/>
<proteinExistence type="predicted"/>